<dbReference type="InterPro" id="IPR032679">
    <property type="entry name" value="Sin1_N"/>
</dbReference>
<evidence type="ECO:0000256" key="16">
    <source>
        <dbReference type="ARBA" id="ARBA00023034"/>
    </source>
</evidence>
<dbReference type="OrthoDB" id="241990at2759"/>
<keyword evidence="18" id="KW-0472">Membrane</keyword>
<evidence type="ECO:0000256" key="18">
    <source>
        <dbReference type="ARBA" id="ARBA00023136"/>
    </source>
</evidence>
<keyword evidence="17" id="KW-0496">Mitochondrion</keyword>
<evidence type="ECO:0000256" key="8">
    <source>
        <dbReference type="ARBA" id="ARBA00004633"/>
    </source>
</evidence>
<organism evidence="28 29">
    <name type="scientific">Branchiostoma belcheri</name>
    <name type="common">Amphioxus</name>
    <dbReference type="NCBI Taxonomy" id="7741"/>
    <lineage>
        <taxon>Eukaryota</taxon>
        <taxon>Metazoa</taxon>
        <taxon>Chordata</taxon>
        <taxon>Cephalochordata</taxon>
        <taxon>Leptocardii</taxon>
        <taxon>Amphioxiformes</taxon>
        <taxon>Branchiostomatidae</taxon>
        <taxon>Branchiostoma</taxon>
    </lineage>
</organism>
<evidence type="ECO:0000313" key="29">
    <source>
        <dbReference type="RefSeq" id="XP_019640721.1"/>
    </source>
</evidence>
<dbReference type="Pfam" id="PF16979">
    <property type="entry name" value="SIN1_PH"/>
    <property type="match status" value="1"/>
</dbReference>
<dbReference type="GO" id="GO:0005741">
    <property type="term" value="C:mitochondrial outer membrane"/>
    <property type="evidence" value="ECO:0007669"/>
    <property type="project" value="UniProtKB-SubCell"/>
</dbReference>
<feature type="domain" description="Sin1 N-terminal" evidence="24">
    <location>
        <begin position="18"/>
        <end position="131"/>
    </location>
</feature>
<comment type="similarity">
    <text evidence="9">Belongs to the SIN1 family.</text>
</comment>
<evidence type="ECO:0000259" key="26">
    <source>
        <dbReference type="Pfam" id="PF16979"/>
    </source>
</evidence>
<feature type="domain" description="CRIM" evidence="25">
    <location>
        <begin position="143"/>
        <end position="278"/>
    </location>
</feature>
<feature type="domain" description="Target of rapamycin complex 2 subunit MAPKAP1-like Ras-binding" evidence="27">
    <location>
        <begin position="291"/>
        <end position="357"/>
    </location>
</feature>
<dbReference type="GO" id="GO:0031902">
    <property type="term" value="C:late endosome membrane"/>
    <property type="evidence" value="ECO:0007669"/>
    <property type="project" value="UniProtKB-SubCell"/>
</dbReference>
<dbReference type="GO" id="GO:0000139">
    <property type="term" value="C:Golgi membrane"/>
    <property type="evidence" value="ECO:0007669"/>
    <property type="project" value="UniProtKB-SubCell"/>
</dbReference>
<dbReference type="GeneID" id="109482454"/>
<evidence type="ECO:0000256" key="1">
    <source>
        <dbReference type="ARBA" id="ARBA00004123"/>
    </source>
</evidence>
<keyword evidence="16" id="KW-0333">Golgi apparatus</keyword>
<dbReference type="InterPro" id="IPR031567">
    <property type="entry name" value="CRIM_dom"/>
</dbReference>
<dbReference type="FunFam" id="2.30.29.30:FF:000585">
    <property type="entry name" value="target of rapamycin complex 2 subunit MAPKAP1 isoform X3"/>
    <property type="match status" value="1"/>
</dbReference>
<dbReference type="InterPro" id="IPR011993">
    <property type="entry name" value="PH-like_dom_sf"/>
</dbReference>
<keyword evidence="19" id="KW-0458">Lysosome</keyword>
<dbReference type="GO" id="GO:0048471">
    <property type="term" value="C:perinuclear region of cytoplasm"/>
    <property type="evidence" value="ECO:0007669"/>
    <property type="project" value="UniProtKB-SubCell"/>
</dbReference>
<accession>A0A6P5AFW9</accession>
<evidence type="ECO:0000256" key="19">
    <source>
        <dbReference type="ARBA" id="ARBA00023228"/>
    </source>
</evidence>
<evidence type="ECO:0000259" key="24">
    <source>
        <dbReference type="Pfam" id="PF05422"/>
    </source>
</evidence>
<dbReference type="KEGG" id="bbel:109482454"/>
<dbReference type="Pfam" id="PF25322">
    <property type="entry name" value="RBD_SIN1"/>
    <property type="match status" value="1"/>
</dbReference>
<keyword evidence="15" id="KW-0256">Endoplasmic reticulum</keyword>
<evidence type="ECO:0000256" key="15">
    <source>
        <dbReference type="ARBA" id="ARBA00022824"/>
    </source>
</evidence>
<evidence type="ECO:0000259" key="27">
    <source>
        <dbReference type="Pfam" id="PF25322"/>
    </source>
</evidence>
<evidence type="ECO:0000256" key="13">
    <source>
        <dbReference type="ARBA" id="ARBA00022753"/>
    </source>
</evidence>
<name>A0A6P5AFW9_BRABE</name>
<evidence type="ECO:0000256" key="17">
    <source>
        <dbReference type="ARBA" id="ARBA00023128"/>
    </source>
</evidence>
<reference evidence="29" key="1">
    <citation type="submission" date="2025-08" db="UniProtKB">
        <authorList>
            <consortium name="RefSeq"/>
        </authorList>
    </citation>
    <scope>IDENTIFICATION</scope>
    <source>
        <tissue evidence="29">Gonad</tissue>
    </source>
</reference>
<dbReference type="GO" id="GO:0031932">
    <property type="term" value="C:TORC2 complex"/>
    <property type="evidence" value="ECO:0007669"/>
    <property type="project" value="InterPro"/>
</dbReference>
<evidence type="ECO:0000256" key="10">
    <source>
        <dbReference type="ARBA" id="ARBA00014183"/>
    </source>
</evidence>
<dbReference type="GO" id="GO:0005546">
    <property type="term" value="F:phosphatidylinositol-4,5-bisphosphate binding"/>
    <property type="evidence" value="ECO:0007669"/>
    <property type="project" value="TreeGrafter"/>
</dbReference>
<dbReference type="GO" id="GO:0030674">
    <property type="term" value="F:protein-macromolecule adaptor activity"/>
    <property type="evidence" value="ECO:0007669"/>
    <property type="project" value="UniProtKB-ARBA"/>
</dbReference>
<keyword evidence="13" id="KW-0967">Endosome</keyword>
<dbReference type="AlphaFoldDB" id="A0A6P5AFW9"/>
<evidence type="ECO:0000256" key="22">
    <source>
        <dbReference type="ARBA" id="ARBA00031431"/>
    </source>
</evidence>
<feature type="domain" description="SIN1-type PH" evidence="26">
    <location>
        <begin position="398"/>
        <end position="502"/>
    </location>
</feature>
<dbReference type="GO" id="GO:0005634">
    <property type="term" value="C:nucleus"/>
    <property type="evidence" value="ECO:0007669"/>
    <property type="project" value="UniProtKB-SubCell"/>
</dbReference>
<evidence type="ECO:0000256" key="11">
    <source>
        <dbReference type="ARBA" id="ARBA00022475"/>
    </source>
</evidence>
<evidence type="ECO:0000313" key="28">
    <source>
        <dbReference type="Proteomes" id="UP000515135"/>
    </source>
</evidence>
<comment type="subcellular location">
    <subcellularLocation>
        <location evidence="2">Cell membrane</location>
        <topology evidence="2">Peripheral membrane protein</topology>
    </subcellularLocation>
    <subcellularLocation>
        <location evidence="7">Cytoplasm</location>
        <location evidence="7">Perinuclear region</location>
    </subcellularLocation>
    <subcellularLocation>
        <location evidence="3">Early endosome membrane</location>
        <topology evidence="3">Peripheral membrane protein</topology>
    </subcellularLocation>
    <subcellularLocation>
        <location evidence="5">Endoplasmic reticulum membrane</location>
        <topology evidence="5">Peripheral membrane protein</topology>
    </subcellularLocation>
    <subcellularLocation>
        <location evidence="4">Golgi apparatus membrane</location>
        <topology evidence="4">Peripheral membrane protein</topology>
    </subcellularLocation>
    <subcellularLocation>
        <location evidence="8">Late endosome membrane</location>
        <topology evidence="8">Peripheral membrane protein</topology>
    </subcellularLocation>
    <subcellularLocation>
        <location evidence="21">Lysosome membrane</location>
        <topology evidence="21">Peripheral membrane protein</topology>
    </subcellularLocation>
    <subcellularLocation>
        <location evidence="6">Mitochondrion outer membrane</location>
        <topology evidence="6">Peripheral membrane protein</topology>
    </subcellularLocation>
    <subcellularLocation>
        <location evidence="1">Nucleus</location>
    </subcellularLocation>
</comment>
<dbReference type="PANTHER" id="PTHR13335:SF1">
    <property type="entry name" value="TARGET OF RAPAMYCIN COMPLEX 2 SUBUNIT MAPKAP1"/>
    <property type="match status" value="1"/>
</dbReference>
<dbReference type="Gene3D" id="2.30.29.30">
    <property type="entry name" value="Pleckstrin-homology domain (PH domain)/Phosphotyrosine-binding domain (PTB)"/>
    <property type="match status" value="1"/>
</dbReference>
<evidence type="ECO:0000256" key="4">
    <source>
        <dbReference type="ARBA" id="ARBA00004395"/>
    </source>
</evidence>
<evidence type="ECO:0000256" key="7">
    <source>
        <dbReference type="ARBA" id="ARBA00004556"/>
    </source>
</evidence>
<sequence length="528" mass="59721">MAFIEDPAFVLSYLRQAFITSDDTGMSEMVLVDEDIEHWDSIKQEREGTPKTRSTSEKPQNLEYGDISQSFDITASSLDWGIRRRTNTAQRLEKLKKERQNQVRCRNVQWKEKPVDMSAEEMAGMFEKKDLSEKKSAAAPQKTSVLAEQLEQSPVLTNNPFIEFSKFDGKGHVGSTATKRVDIFLTMTTGKERNFPLTVVVLATARVQDLIGLICWQYTNEAKEPKLIENVEAYCLHIAEDDGEVDTDFPALDAKEPFAKFGFTTLALVEKPKDKEQQSEIMLVTVNVPHSGFSRIQVESLGLTMKEILHRALKRRKGRVDPSGPDYVLEKQSQPGVCVDLDSTLESMNTMEFCLVRQHRTHGRAKRKAHGTRGEVEEETEVNRNMSEMEASLSSLHYKSYRVNMFTKLRTSTIIQLGVSGEKIEIDPLTQHKSTAAKFLSKQKPVSYDADLVAACEVTDDKHGRETFRLTYQSGSDFKHHDFEASSSVASEVVTKINHILELRASPVRADYLAFKERKASKKHGLLS</sequence>
<dbReference type="Proteomes" id="UP000515135">
    <property type="component" value="Unplaced"/>
</dbReference>
<keyword evidence="28" id="KW-1185">Reference proteome</keyword>
<evidence type="ECO:0000256" key="23">
    <source>
        <dbReference type="SAM" id="MobiDB-lite"/>
    </source>
</evidence>
<dbReference type="PANTHER" id="PTHR13335">
    <property type="entry name" value="TARGET OF RAPAMYCIN COMPLEX 2 SUBUNIT MAPKAP1"/>
    <property type="match status" value="1"/>
</dbReference>
<keyword evidence="11" id="KW-1003">Cell membrane</keyword>
<feature type="region of interest" description="Disordered" evidence="23">
    <location>
        <begin position="41"/>
        <end position="64"/>
    </location>
</feature>
<dbReference type="GO" id="GO:0005789">
    <property type="term" value="C:endoplasmic reticulum membrane"/>
    <property type="evidence" value="ECO:0007669"/>
    <property type="project" value="UniProtKB-SubCell"/>
</dbReference>
<dbReference type="InterPro" id="IPR057339">
    <property type="entry name" value="RBD_SIN1"/>
</dbReference>
<evidence type="ECO:0000256" key="21">
    <source>
        <dbReference type="ARBA" id="ARBA00023765"/>
    </source>
</evidence>
<dbReference type="GO" id="GO:0038203">
    <property type="term" value="P:TORC2 signaling"/>
    <property type="evidence" value="ECO:0007669"/>
    <property type="project" value="UniProtKB-ARBA"/>
</dbReference>
<evidence type="ECO:0000256" key="6">
    <source>
        <dbReference type="ARBA" id="ARBA00004450"/>
    </source>
</evidence>
<keyword evidence="14" id="KW-1000">Mitochondrion outer membrane</keyword>
<evidence type="ECO:0000259" key="25">
    <source>
        <dbReference type="Pfam" id="PF16978"/>
    </source>
</evidence>
<dbReference type="GO" id="GO:0005886">
    <property type="term" value="C:plasma membrane"/>
    <property type="evidence" value="ECO:0007669"/>
    <property type="project" value="UniProtKB-SubCell"/>
</dbReference>
<evidence type="ECO:0000256" key="5">
    <source>
        <dbReference type="ARBA" id="ARBA00004406"/>
    </source>
</evidence>
<proteinExistence type="inferred from homology"/>
<dbReference type="InterPro" id="IPR008828">
    <property type="entry name" value="Sin1/Avo1"/>
</dbReference>
<protein>
    <recommendedName>
        <fullName evidence="10">Target of rapamycin complex 2 subunit MAPKAP1</fullName>
    </recommendedName>
    <alternativeName>
        <fullName evidence="22">Stress-activated map kinase-interacting protein 1</fullName>
    </alternativeName>
</protein>
<keyword evidence="20" id="KW-0539">Nucleus</keyword>
<dbReference type="Pfam" id="PF05422">
    <property type="entry name" value="SIN1"/>
    <property type="match status" value="1"/>
</dbReference>
<dbReference type="GO" id="GO:0031901">
    <property type="term" value="C:early endosome membrane"/>
    <property type="evidence" value="ECO:0007669"/>
    <property type="project" value="UniProtKB-SubCell"/>
</dbReference>
<feature type="compositionally biased region" description="Basic and acidic residues" evidence="23">
    <location>
        <begin position="41"/>
        <end position="56"/>
    </location>
</feature>
<dbReference type="GO" id="GO:0005765">
    <property type="term" value="C:lysosomal membrane"/>
    <property type="evidence" value="ECO:0007669"/>
    <property type="project" value="UniProtKB-SubCell"/>
</dbReference>
<evidence type="ECO:0000256" key="9">
    <source>
        <dbReference type="ARBA" id="ARBA00009407"/>
    </source>
</evidence>
<evidence type="ECO:0000256" key="12">
    <source>
        <dbReference type="ARBA" id="ARBA00022490"/>
    </source>
</evidence>
<evidence type="ECO:0000256" key="20">
    <source>
        <dbReference type="ARBA" id="ARBA00023242"/>
    </source>
</evidence>
<dbReference type="Pfam" id="PF16978">
    <property type="entry name" value="CRIM"/>
    <property type="match status" value="1"/>
</dbReference>
<dbReference type="RefSeq" id="XP_019640721.1">
    <property type="nucleotide sequence ID" value="XM_019785162.1"/>
</dbReference>
<gene>
    <name evidence="29" type="primary">LOC109482454</name>
</gene>
<evidence type="ECO:0000256" key="2">
    <source>
        <dbReference type="ARBA" id="ARBA00004202"/>
    </source>
</evidence>
<evidence type="ECO:0000256" key="14">
    <source>
        <dbReference type="ARBA" id="ARBA00022787"/>
    </source>
</evidence>
<evidence type="ECO:0000256" key="3">
    <source>
        <dbReference type="ARBA" id="ARBA00004220"/>
    </source>
</evidence>
<keyword evidence="12" id="KW-0963">Cytoplasm</keyword>
<dbReference type="InterPro" id="IPR031313">
    <property type="entry name" value="Sin1_PH_dom"/>
</dbReference>